<comment type="caution">
    <text evidence="2">The sequence shown here is derived from an EMBL/GenBank/DDBJ whole genome shotgun (WGS) entry which is preliminary data.</text>
</comment>
<dbReference type="GO" id="GO:0010181">
    <property type="term" value="F:FMN binding"/>
    <property type="evidence" value="ECO:0007669"/>
    <property type="project" value="InterPro"/>
</dbReference>
<proteinExistence type="predicted"/>
<dbReference type="STRING" id="742725.HMPREF9450_01541"/>
<dbReference type="Pfam" id="PF12682">
    <property type="entry name" value="Flavodoxin_4"/>
    <property type="match status" value="1"/>
</dbReference>
<organism evidence="2 3">
    <name type="scientific">Alistipes indistinctus YIT 12060</name>
    <dbReference type="NCBI Taxonomy" id="742725"/>
    <lineage>
        <taxon>Bacteria</taxon>
        <taxon>Pseudomonadati</taxon>
        <taxon>Bacteroidota</taxon>
        <taxon>Bacteroidia</taxon>
        <taxon>Bacteroidales</taxon>
        <taxon>Rikenellaceae</taxon>
        <taxon>Alistipes</taxon>
    </lineage>
</organism>
<dbReference type="InterPro" id="IPR008254">
    <property type="entry name" value="Flavodoxin/NO_synth"/>
</dbReference>
<sequence length="187" mass="20238">MKTKIILTALTAMMITHDGLNAQTAKAPKKMLVAYFSHSGNTRTVAEQIREATGADIFEIEPAAAYPTNYQAVVDQAKKEVNSGFKPALKSKPENLGKYDIIFVGSPCWWYTIAPPVATFLSSYDLSGKTIAPFMTHEGSRMGHSEADIKKLCAGATLLPGLPVRGGSVQEAAPEVAKWLRRIGVIE</sequence>
<dbReference type="InterPro" id="IPR029039">
    <property type="entry name" value="Flavoprotein-like_sf"/>
</dbReference>
<dbReference type="AlphaFoldDB" id="G5HA76"/>
<name>G5HA76_9BACT</name>
<keyword evidence="3" id="KW-1185">Reference proteome</keyword>
<gene>
    <name evidence="2" type="ORF">HMPREF9450_01541</name>
</gene>
<dbReference type="HOGENOM" id="CLU_068890_0_0_10"/>
<dbReference type="EMBL" id="ADLD01000013">
    <property type="protein sequence ID" value="EHB91492.1"/>
    <property type="molecule type" value="Genomic_DNA"/>
</dbReference>
<dbReference type="PANTHER" id="PTHR39201:SF1">
    <property type="entry name" value="FLAVODOXIN-LIKE DOMAIN-CONTAINING PROTEIN"/>
    <property type="match status" value="1"/>
</dbReference>
<dbReference type="PATRIC" id="fig|742725.3.peg.1635"/>
<dbReference type="PROSITE" id="PS50902">
    <property type="entry name" value="FLAVODOXIN_LIKE"/>
    <property type="match status" value="1"/>
</dbReference>
<dbReference type="RefSeq" id="WP_009134347.1">
    <property type="nucleotide sequence ID" value="NZ_CP102250.1"/>
</dbReference>
<accession>G5HA76</accession>
<protein>
    <recommendedName>
        <fullName evidence="1">Flavodoxin-like domain-containing protein</fullName>
    </recommendedName>
</protein>
<dbReference type="PANTHER" id="PTHR39201">
    <property type="entry name" value="EXPORTED PROTEIN-RELATED"/>
    <property type="match status" value="1"/>
</dbReference>
<evidence type="ECO:0000313" key="3">
    <source>
        <dbReference type="Proteomes" id="UP000006008"/>
    </source>
</evidence>
<dbReference type="GeneID" id="92815425"/>
<dbReference type="SUPFAM" id="SSF52218">
    <property type="entry name" value="Flavoproteins"/>
    <property type="match status" value="1"/>
</dbReference>
<reference evidence="2 3" key="1">
    <citation type="submission" date="2011-08" db="EMBL/GenBank/DDBJ databases">
        <title>The Genome Sequence of Alistipes indistinctus YIT 12060.</title>
        <authorList>
            <consortium name="The Broad Institute Genome Sequencing Platform"/>
            <person name="Earl A."/>
            <person name="Ward D."/>
            <person name="Feldgarden M."/>
            <person name="Gevers D."/>
            <person name="Morotomi M."/>
            <person name="Young S.K."/>
            <person name="Zeng Q."/>
            <person name="Gargeya S."/>
            <person name="Fitzgerald M."/>
            <person name="Haas B."/>
            <person name="Abouelleil A."/>
            <person name="Alvarado L."/>
            <person name="Arachchi H.M."/>
            <person name="Berlin A."/>
            <person name="Brown A."/>
            <person name="Chapman S.B."/>
            <person name="Chen Z."/>
            <person name="Dunbar C."/>
            <person name="Freedman E."/>
            <person name="Gearin G."/>
            <person name="Gellesch M."/>
            <person name="Goldberg J."/>
            <person name="Griggs A."/>
            <person name="Gujja S."/>
            <person name="Heiman D."/>
            <person name="Howarth C."/>
            <person name="Larson L."/>
            <person name="Lui A."/>
            <person name="MacDonald P.J.P."/>
            <person name="Montmayeur A."/>
            <person name="Murphy C."/>
            <person name="Neiman D."/>
            <person name="Pearson M."/>
            <person name="Priest M."/>
            <person name="Roberts A."/>
            <person name="Saif S."/>
            <person name="Shea T."/>
            <person name="Shenoy N."/>
            <person name="Sisk P."/>
            <person name="Stolte C."/>
            <person name="Sykes S."/>
            <person name="Wortman J."/>
            <person name="Nusbaum C."/>
            <person name="Birren B."/>
        </authorList>
    </citation>
    <scope>NUCLEOTIDE SEQUENCE [LARGE SCALE GENOMIC DNA]</scope>
    <source>
        <strain evidence="2 3">YIT 12060</strain>
    </source>
</reference>
<evidence type="ECO:0000259" key="1">
    <source>
        <dbReference type="PROSITE" id="PS50902"/>
    </source>
</evidence>
<dbReference type="Gene3D" id="3.40.50.360">
    <property type="match status" value="1"/>
</dbReference>
<dbReference type="OrthoDB" id="9806505at2"/>
<dbReference type="eggNOG" id="COG0716">
    <property type="taxonomic scope" value="Bacteria"/>
</dbReference>
<dbReference type="Proteomes" id="UP000006008">
    <property type="component" value="Unassembled WGS sequence"/>
</dbReference>
<evidence type="ECO:0000313" key="2">
    <source>
        <dbReference type="EMBL" id="EHB91492.1"/>
    </source>
</evidence>
<feature type="domain" description="Flavodoxin-like" evidence="1">
    <location>
        <begin position="31"/>
        <end position="187"/>
    </location>
</feature>